<keyword evidence="3" id="KW-0731">Sigma factor</keyword>
<organism evidence="9 10">
    <name type="scientific">Patulibacter brassicae</name>
    <dbReference type="NCBI Taxonomy" id="1705717"/>
    <lineage>
        <taxon>Bacteria</taxon>
        <taxon>Bacillati</taxon>
        <taxon>Actinomycetota</taxon>
        <taxon>Thermoleophilia</taxon>
        <taxon>Solirubrobacterales</taxon>
        <taxon>Patulibacteraceae</taxon>
        <taxon>Patulibacter</taxon>
    </lineage>
</organism>
<dbReference type="Pfam" id="PF08281">
    <property type="entry name" value="Sigma70_r4_2"/>
    <property type="match status" value="1"/>
</dbReference>
<comment type="caution">
    <text evidence="9">The sequence shown here is derived from an EMBL/GenBank/DDBJ whole genome shotgun (WGS) entry which is preliminary data.</text>
</comment>
<reference evidence="9 10" key="1">
    <citation type="submission" date="2023-11" db="EMBL/GenBank/DDBJ databases">
        <authorList>
            <person name="Xu M."/>
            <person name="Jiang T."/>
        </authorList>
    </citation>
    <scope>NUCLEOTIDE SEQUENCE [LARGE SCALE GENOMIC DNA]</scope>
    <source>
        <strain evidence="9 10">SD</strain>
    </source>
</reference>
<keyword evidence="5" id="KW-0804">Transcription</keyword>
<dbReference type="NCBIfam" id="TIGR02937">
    <property type="entry name" value="sigma70-ECF"/>
    <property type="match status" value="1"/>
</dbReference>
<dbReference type="InterPro" id="IPR039425">
    <property type="entry name" value="RNA_pol_sigma-70-like"/>
</dbReference>
<dbReference type="PANTHER" id="PTHR43133:SF8">
    <property type="entry name" value="RNA POLYMERASE SIGMA FACTOR HI_1459-RELATED"/>
    <property type="match status" value="1"/>
</dbReference>
<evidence type="ECO:0000256" key="3">
    <source>
        <dbReference type="ARBA" id="ARBA00023082"/>
    </source>
</evidence>
<keyword evidence="2" id="KW-0805">Transcription regulation</keyword>
<dbReference type="InterPro" id="IPR013324">
    <property type="entry name" value="RNA_pol_sigma_r3/r4-like"/>
</dbReference>
<evidence type="ECO:0000256" key="6">
    <source>
        <dbReference type="SAM" id="MobiDB-lite"/>
    </source>
</evidence>
<evidence type="ECO:0000313" key="10">
    <source>
        <dbReference type="Proteomes" id="UP001277761"/>
    </source>
</evidence>
<feature type="compositionally biased region" description="Low complexity" evidence="6">
    <location>
        <begin position="312"/>
        <end position="339"/>
    </location>
</feature>
<accession>A0ABU4VGW2</accession>
<feature type="region of interest" description="Disordered" evidence="6">
    <location>
        <begin position="301"/>
        <end position="339"/>
    </location>
</feature>
<dbReference type="PANTHER" id="PTHR43133">
    <property type="entry name" value="RNA POLYMERASE ECF-TYPE SIGMA FACTO"/>
    <property type="match status" value="1"/>
</dbReference>
<keyword evidence="10" id="KW-1185">Reference proteome</keyword>
<dbReference type="InterPro" id="IPR007627">
    <property type="entry name" value="RNA_pol_sigma70_r2"/>
</dbReference>
<dbReference type="InterPro" id="IPR013325">
    <property type="entry name" value="RNA_pol_sigma_r2"/>
</dbReference>
<evidence type="ECO:0000256" key="5">
    <source>
        <dbReference type="ARBA" id="ARBA00023163"/>
    </source>
</evidence>
<feature type="region of interest" description="Disordered" evidence="6">
    <location>
        <begin position="1"/>
        <end position="25"/>
    </location>
</feature>
<dbReference type="InterPro" id="IPR036388">
    <property type="entry name" value="WH-like_DNA-bd_sf"/>
</dbReference>
<evidence type="ECO:0000259" key="8">
    <source>
        <dbReference type="Pfam" id="PF08281"/>
    </source>
</evidence>
<proteinExistence type="inferred from homology"/>
<dbReference type="Gene3D" id="1.10.1740.10">
    <property type="match status" value="1"/>
</dbReference>
<sequence length="339" mass="35606">MPEPGRRRRPPRRGRAHGASFDPGAALDRHLPMMLREARRWSICEDDAHDAVQAAAERFLHRHERVDPVTVGGWLRTVARNEALRVRDRRVRHVVELDLDGPGVASDGDGPEDRAARDEELAIAREALLGLKPAERQALWLQAQGLSYEEIADQLGWTRTKVNRNVAEGRARLRKSFRGLVGGEACAAAGPRIERLAAGEASGDDLRLLRPHVRRCPSCRARLRRARGGPLALVPAWLLALLPWAGRAGGTPAGGRGRVAELVAERVTGLLPGVSGAATEVGLAVAGVAATAAIGAGVVAGSSAGPEPAPRPATVARAPTGAPAPSFVGAAAGGSARAA</sequence>
<evidence type="ECO:0000256" key="1">
    <source>
        <dbReference type="ARBA" id="ARBA00010641"/>
    </source>
</evidence>
<dbReference type="CDD" id="cd06171">
    <property type="entry name" value="Sigma70_r4"/>
    <property type="match status" value="1"/>
</dbReference>
<protein>
    <submittedName>
        <fullName evidence="9">Sigma-70 family RNA polymerase sigma factor</fullName>
    </submittedName>
</protein>
<feature type="domain" description="RNA polymerase sigma factor 70 region 4 type 2" evidence="8">
    <location>
        <begin position="124"/>
        <end position="173"/>
    </location>
</feature>
<name>A0ABU4VGW2_9ACTN</name>
<feature type="compositionally biased region" description="Basic residues" evidence="6">
    <location>
        <begin position="1"/>
        <end position="16"/>
    </location>
</feature>
<evidence type="ECO:0000256" key="2">
    <source>
        <dbReference type="ARBA" id="ARBA00023015"/>
    </source>
</evidence>
<dbReference type="SUPFAM" id="SSF88946">
    <property type="entry name" value="Sigma2 domain of RNA polymerase sigma factors"/>
    <property type="match status" value="1"/>
</dbReference>
<keyword evidence="4" id="KW-0238">DNA-binding</keyword>
<comment type="similarity">
    <text evidence="1">Belongs to the sigma-70 factor family. ECF subfamily.</text>
</comment>
<dbReference type="InterPro" id="IPR014284">
    <property type="entry name" value="RNA_pol_sigma-70_dom"/>
</dbReference>
<dbReference type="InterPro" id="IPR013249">
    <property type="entry name" value="RNA_pol_sigma70_r4_t2"/>
</dbReference>
<dbReference type="SUPFAM" id="SSF88659">
    <property type="entry name" value="Sigma3 and sigma4 domains of RNA polymerase sigma factors"/>
    <property type="match status" value="1"/>
</dbReference>
<evidence type="ECO:0000259" key="7">
    <source>
        <dbReference type="Pfam" id="PF04542"/>
    </source>
</evidence>
<gene>
    <name evidence="9" type="ORF">SK069_05005</name>
</gene>
<feature type="domain" description="RNA polymerase sigma-70 region 2" evidence="7">
    <location>
        <begin position="28"/>
        <end position="90"/>
    </location>
</feature>
<feature type="non-terminal residue" evidence="9">
    <location>
        <position position="339"/>
    </location>
</feature>
<dbReference type="Proteomes" id="UP001277761">
    <property type="component" value="Unassembled WGS sequence"/>
</dbReference>
<dbReference type="Gene3D" id="1.10.10.10">
    <property type="entry name" value="Winged helix-like DNA-binding domain superfamily/Winged helix DNA-binding domain"/>
    <property type="match status" value="1"/>
</dbReference>
<evidence type="ECO:0000313" key="9">
    <source>
        <dbReference type="EMBL" id="MDX8150944.1"/>
    </source>
</evidence>
<evidence type="ECO:0000256" key="4">
    <source>
        <dbReference type="ARBA" id="ARBA00023125"/>
    </source>
</evidence>
<dbReference type="RefSeq" id="WP_319953084.1">
    <property type="nucleotide sequence ID" value="NZ_JAXAVX010000001.1"/>
</dbReference>
<dbReference type="EMBL" id="JAXAVX010000001">
    <property type="protein sequence ID" value="MDX8150944.1"/>
    <property type="molecule type" value="Genomic_DNA"/>
</dbReference>
<dbReference type="Pfam" id="PF04542">
    <property type="entry name" value="Sigma70_r2"/>
    <property type="match status" value="1"/>
</dbReference>